<dbReference type="PANTHER" id="PTHR42928:SF5">
    <property type="entry name" value="BLR1237 PROTEIN"/>
    <property type="match status" value="1"/>
</dbReference>
<evidence type="ECO:0000313" key="3">
    <source>
        <dbReference type="Proteomes" id="UP000243904"/>
    </source>
</evidence>
<dbReference type="AlphaFoldDB" id="A0A1H2B4X7"/>
<reference evidence="3" key="1">
    <citation type="submission" date="2016-10" db="EMBL/GenBank/DDBJ databases">
        <authorList>
            <person name="Varghese N."/>
            <person name="Submissions S."/>
        </authorList>
    </citation>
    <scope>NUCLEOTIDE SEQUENCE [LARGE SCALE GENOMIC DNA]</scope>
    <source>
        <strain evidence="3">GAS369</strain>
    </source>
</reference>
<keyword evidence="2" id="KW-0675">Receptor</keyword>
<organism evidence="2 3">
    <name type="scientific">Bradyrhizobium canariense</name>
    <dbReference type="NCBI Taxonomy" id="255045"/>
    <lineage>
        <taxon>Bacteria</taxon>
        <taxon>Pseudomonadati</taxon>
        <taxon>Pseudomonadota</taxon>
        <taxon>Alphaproteobacteria</taxon>
        <taxon>Hyphomicrobiales</taxon>
        <taxon>Nitrobacteraceae</taxon>
        <taxon>Bradyrhizobium</taxon>
    </lineage>
</organism>
<proteinExistence type="inferred from homology"/>
<accession>A0A1H2B4X7</accession>
<dbReference type="EMBL" id="LT629750">
    <property type="protein sequence ID" value="SDT53223.1"/>
    <property type="molecule type" value="Genomic_DNA"/>
</dbReference>
<dbReference type="Gene3D" id="3.40.190.150">
    <property type="entry name" value="Bordetella uptake gene, domain 1"/>
    <property type="match status" value="1"/>
</dbReference>
<gene>
    <name evidence="2" type="ORF">SAMN05444158_6792</name>
</gene>
<evidence type="ECO:0000256" key="1">
    <source>
        <dbReference type="ARBA" id="ARBA00006987"/>
    </source>
</evidence>
<dbReference type="PANTHER" id="PTHR42928">
    <property type="entry name" value="TRICARBOXYLATE-BINDING PROTEIN"/>
    <property type="match status" value="1"/>
</dbReference>
<dbReference type="Gene3D" id="3.40.190.10">
    <property type="entry name" value="Periplasmic binding protein-like II"/>
    <property type="match status" value="1"/>
</dbReference>
<dbReference type="InterPro" id="IPR005064">
    <property type="entry name" value="BUG"/>
</dbReference>
<sequence length="326" mass="34038">MSALGLTRRSLLGGATLVLIGSQARADAFPNRTIRIVVPWAPGGVADIVARLISDRLTAQLGQPVIVENRAGASGMIGTDFVAKSPPDGYTLVLVTASTHAMGPSVVTTTPYDPVKDFAPIIQVTTAPAIMVVPKSLPASTVAEFVALAKQKPGQLNFASFGVGSSAHLAAELFMQATGTRMVHVTYKGSAPAIIDLMGDRVQLFFDSIPSALPHVRAGDLKALAVTGLMPTAAAPDLPTVAASIPGFDFTVWQGLAAPAGTPAVIVQKIYVEVAKIMAQPEVKKILVDLGADPVSVNPDGFAAYILRENEKWRRLAKDAKISVAN</sequence>
<dbReference type="InterPro" id="IPR042100">
    <property type="entry name" value="Bug_dom1"/>
</dbReference>
<dbReference type="CDD" id="cd13578">
    <property type="entry name" value="PBP2_Bug27"/>
    <property type="match status" value="1"/>
</dbReference>
<dbReference type="SUPFAM" id="SSF53850">
    <property type="entry name" value="Periplasmic binding protein-like II"/>
    <property type="match status" value="1"/>
</dbReference>
<dbReference type="Proteomes" id="UP000243904">
    <property type="component" value="Chromosome I"/>
</dbReference>
<dbReference type="Pfam" id="PF03401">
    <property type="entry name" value="TctC"/>
    <property type="match status" value="1"/>
</dbReference>
<protein>
    <submittedName>
        <fullName evidence="2">Tripartite-type tricarboxylate transporter, receptor component TctC</fullName>
    </submittedName>
</protein>
<name>A0A1H2B4X7_9BRAD</name>
<dbReference type="RefSeq" id="WP_100386405.1">
    <property type="nucleotide sequence ID" value="NZ_LT629750.1"/>
</dbReference>
<evidence type="ECO:0000313" key="2">
    <source>
        <dbReference type="EMBL" id="SDT53223.1"/>
    </source>
</evidence>
<comment type="similarity">
    <text evidence="1">Belongs to the UPF0065 (bug) family.</text>
</comment>
<keyword evidence="3" id="KW-1185">Reference proteome</keyword>
<dbReference type="PIRSF" id="PIRSF017082">
    <property type="entry name" value="YflP"/>
    <property type="match status" value="1"/>
</dbReference>